<feature type="transmembrane region" description="Helical" evidence="6">
    <location>
        <begin position="12"/>
        <end position="32"/>
    </location>
</feature>
<dbReference type="Proteomes" id="UP000313948">
    <property type="component" value="Chromosome"/>
</dbReference>
<dbReference type="PANTHER" id="PTHR23427">
    <property type="entry name" value="SURFEIT LOCUS PROTEIN"/>
    <property type="match status" value="1"/>
</dbReference>
<evidence type="ECO:0000256" key="7">
    <source>
        <dbReference type="SAM" id="MobiDB-lite"/>
    </source>
</evidence>
<reference evidence="8 9" key="1">
    <citation type="submission" date="2019-05" db="EMBL/GenBank/DDBJ databases">
        <title>Georgenia *** sp. nov., and Georgenia *** sp. nov., isolated from the intestinal contents of plateau pika (Ochotona curzoniae) in the Qinghai-Tibet plateau of China.</title>
        <authorList>
            <person name="Tian Z."/>
        </authorList>
    </citation>
    <scope>NUCLEOTIDE SEQUENCE [LARGE SCALE GENOMIC DNA]</scope>
    <source>
        <strain evidence="8 9">Z294</strain>
    </source>
</reference>
<feature type="region of interest" description="Disordered" evidence="7">
    <location>
        <begin position="235"/>
        <end position="273"/>
    </location>
</feature>
<name>A0ABX5VKS7_9MICO</name>
<evidence type="ECO:0000256" key="1">
    <source>
        <dbReference type="ARBA" id="ARBA00004370"/>
    </source>
</evidence>
<gene>
    <name evidence="8" type="ORF">FE251_06555</name>
</gene>
<protein>
    <recommendedName>
        <fullName evidence="6">SURF1-like protein</fullName>
    </recommendedName>
</protein>
<keyword evidence="9" id="KW-1185">Reference proteome</keyword>
<evidence type="ECO:0000256" key="2">
    <source>
        <dbReference type="ARBA" id="ARBA00007165"/>
    </source>
</evidence>
<evidence type="ECO:0000256" key="6">
    <source>
        <dbReference type="RuleBase" id="RU363076"/>
    </source>
</evidence>
<comment type="similarity">
    <text evidence="2 6">Belongs to the SURF1 family.</text>
</comment>
<proteinExistence type="inferred from homology"/>
<comment type="subcellular location">
    <subcellularLocation>
        <location evidence="6">Cell membrane</location>
        <topology evidence="6">Multi-pass membrane protein</topology>
    </subcellularLocation>
    <subcellularLocation>
        <location evidence="1">Membrane</location>
    </subcellularLocation>
</comment>
<dbReference type="Pfam" id="PF02104">
    <property type="entry name" value="SURF1"/>
    <property type="match status" value="1"/>
</dbReference>
<dbReference type="PANTHER" id="PTHR23427:SF2">
    <property type="entry name" value="SURFEIT LOCUS PROTEIN 1"/>
    <property type="match status" value="1"/>
</dbReference>
<comment type="caution">
    <text evidence="6">Lacks conserved residue(s) required for the propagation of feature annotation.</text>
</comment>
<sequence length="273" mass="28736">MSRWAFLRTRRWLGVAAIAVVVATACVLLGRWQLDRHETRAAANDLVTTNYDLHTAPLADVADGAVPADAVWRSVALEGSYVGEQVTVRNRPVDGNAAARVLALLRTDDGGLVVVDRGWLPLGDGAPVPPPYPAGEVDLVGRVRQAESPDARTAPEGQVYSIDPATVAAAAGVEGADLLDGYVMATSEDGAAPAGLHAFPRPGTTPGSHLSYAFQWWVFAVGTLVGFVVLARREAAEGSAPAQPARPSRRRTDADEEDALIEAQLRQGPPVGP</sequence>
<evidence type="ECO:0000256" key="3">
    <source>
        <dbReference type="ARBA" id="ARBA00022692"/>
    </source>
</evidence>
<organism evidence="8 9">
    <name type="scientific">Georgenia wutianyii</name>
    <dbReference type="NCBI Taxonomy" id="2585135"/>
    <lineage>
        <taxon>Bacteria</taxon>
        <taxon>Bacillati</taxon>
        <taxon>Actinomycetota</taxon>
        <taxon>Actinomycetes</taxon>
        <taxon>Micrococcales</taxon>
        <taxon>Bogoriellaceae</taxon>
        <taxon>Georgenia</taxon>
    </lineage>
</organism>
<dbReference type="RefSeq" id="WP_139948311.1">
    <property type="nucleotide sequence ID" value="NZ_CP040899.1"/>
</dbReference>
<dbReference type="InterPro" id="IPR045214">
    <property type="entry name" value="Surf1/Surf4"/>
</dbReference>
<keyword evidence="6" id="KW-1003">Cell membrane</keyword>
<evidence type="ECO:0000313" key="9">
    <source>
        <dbReference type="Proteomes" id="UP000313948"/>
    </source>
</evidence>
<dbReference type="CDD" id="cd06662">
    <property type="entry name" value="SURF1"/>
    <property type="match status" value="1"/>
</dbReference>
<evidence type="ECO:0000256" key="4">
    <source>
        <dbReference type="ARBA" id="ARBA00022989"/>
    </source>
</evidence>
<accession>A0ABX5VKS7</accession>
<keyword evidence="5 6" id="KW-0472">Membrane</keyword>
<evidence type="ECO:0000313" key="8">
    <source>
        <dbReference type="EMBL" id="QDB79069.1"/>
    </source>
</evidence>
<keyword evidence="4 6" id="KW-1133">Transmembrane helix</keyword>
<dbReference type="PROSITE" id="PS51257">
    <property type="entry name" value="PROKAR_LIPOPROTEIN"/>
    <property type="match status" value="1"/>
</dbReference>
<dbReference type="EMBL" id="CP040899">
    <property type="protein sequence ID" value="QDB79069.1"/>
    <property type="molecule type" value="Genomic_DNA"/>
</dbReference>
<evidence type="ECO:0000256" key="5">
    <source>
        <dbReference type="ARBA" id="ARBA00023136"/>
    </source>
</evidence>
<dbReference type="InterPro" id="IPR002994">
    <property type="entry name" value="Surf1/Shy1"/>
</dbReference>
<dbReference type="PROSITE" id="PS50895">
    <property type="entry name" value="SURF1"/>
    <property type="match status" value="1"/>
</dbReference>
<keyword evidence="3 6" id="KW-0812">Transmembrane</keyword>